<sequence>MTPVFLRLRQVAPDAPDNFIVLNDDGATIGRIVKDKQLPAGTPSWGWSLGAFQYRHRPDYAGRSETLDEAKARLRERFPDYLAELEYDDVLERQRREKLGVPTRMFMYEDELQAAPAQIEALAGCLEGSVEEARLSRLVEALTRFEDMPRALRQRVAADLAERDRAMWPSSRI</sequence>
<dbReference type="EMBL" id="JAWDID010000094">
    <property type="protein sequence ID" value="MDU0343888.1"/>
    <property type="molecule type" value="Genomic_DNA"/>
</dbReference>
<evidence type="ECO:0000313" key="2">
    <source>
        <dbReference type="Proteomes" id="UP001254257"/>
    </source>
</evidence>
<reference evidence="1 2" key="1">
    <citation type="submission" date="2023-09" db="EMBL/GenBank/DDBJ databases">
        <title>Whole genome shotgun sequencing (WGS) of Bosea sp. ZW T0_25, isolated from stored onions (Allium cepa).</title>
        <authorList>
            <person name="Stoll D.A."/>
            <person name="Huch M."/>
        </authorList>
    </citation>
    <scope>NUCLEOTIDE SEQUENCE [LARGE SCALE GENOMIC DNA]</scope>
    <source>
        <strain evidence="1 2">ZW T0_25</strain>
    </source>
</reference>
<dbReference type="Proteomes" id="UP001254257">
    <property type="component" value="Unassembled WGS sequence"/>
</dbReference>
<protein>
    <submittedName>
        <fullName evidence="1">Uncharacterized protein</fullName>
    </submittedName>
</protein>
<comment type="caution">
    <text evidence="1">The sequence shown here is derived from an EMBL/GenBank/DDBJ whole genome shotgun (WGS) entry which is preliminary data.</text>
</comment>
<accession>A0ABU3SGG3</accession>
<proteinExistence type="predicted"/>
<organism evidence="1 2">
    <name type="scientific">Bosea rubneri</name>
    <dbReference type="NCBI Taxonomy" id="3075434"/>
    <lineage>
        <taxon>Bacteria</taxon>
        <taxon>Pseudomonadati</taxon>
        <taxon>Pseudomonadota</taxon>
        <taxon>Alphaproteobacteria</taxon>
        <taxon>Hyphomicrobiales</taxon>
        <taxon>Boseaceae</taxon>
        <taxon>Bosea</taxon>
    </lineage>
</organism>
<dbReference type="RefSeq" id="WP_316021583.1">
    <property type="nucleotide sequence ID" value="NZ_JAWDID010000094.1"/>
</dbReference>
<keyword evidence="2" id="KW-1185">Reference proteome</keyword>
<evidence type="ECO:0000313" key="1">
    <source>
        <dbReference type="EMBL" id="MDU0343888.1"/>
    </source>
</evidence>
<gene>
    <name evidence="1" type="ORF">RKE40_28740</name>
</gene>
<name>A0ABU3SGG3_9HYPH</name>